<dbReference type="PROSITE" id="PS50109">
    <property type="entry name" value="HIS_KIN"/>
    <property type="match status" value="1"/>
</dbReference>
<dbReference type="Gene3D" id="1.25.40.10">
    <property type="entry name" value="Tetratricopeptide repeat domain"/>
    <property type="match status" value="2"/>
</dbReference>
<keyword evidence="8" id="KW-1133">Transmembrane helix</keyword>
<feature type="domain" description="Histidine kinase" evidence="9">
    <location>
        <begin position="395"/>
        <end position="607"/>
    </location>
</feature>
<keyword evidence="3" id="KW-0597">Phosphoprotein</keyword>
<dbReference type="EMBL" id="JAQNZF010000002">
    <property type="protein sequence ID" value="MDC2741083.1"/>
    <property type="molecule type" value="Genomic_DNA"/>
</dbReference>
<feature type="transmembrane region" description="Helical" evidence="8">
    <location>
        <begin position="339"/>
        <end position="361"/>
    </location>
</feature>
<dbReference type="SMART" id="SM00388">
    <property type="entry name" value="HisKA"/>
    <property type="match status" value="1"/>
</dbReference>
<sequence length="616" mass="71380">MKKHRRHIIAIVVTALISVTLYAARTNSDRLSLLQPLLEYNHPFSPDAPVDSIIAWEKLLEPELQKEQQYPLLFQINLLTVQALITEGNISLAINQANQMYQKAREMDYPLGTALALHAIGNTYLSSSTPQVAIKSYKEALEIIQKLPHANQYIKTILSQFILTKLNYHQMTDIEDNIRELESVINKDTNPQDDFHLVYCQAFYRIQMHHLPEALNYIRQTEQISRQHQYPYFHLMIKYLYSRYYTESKEYTQALTTLDELLSHTKAANSYRSLQVLKDRAHILTLMGNSKEACEAYEIFNTYKDSLDAMNYIRQINELHTLYQIDKNELDNLNRQKTILYWSWFTILFIVILIVFFILLVRRGNKKLRQSQQELEKVKKQEENSIRTKSLFLSNMSHEIRTPLNALSGFSSILTEESIDNETRKQCSDIIQQNSELLLKLINDVIDLSSLEVGKMKFKYERCDAVAICRNVIDMVEKIKQTNANVRFSTSLHSLELTTDNARLQQLLINLLINATKFTPQGSITMELEKQTEDIALFSVTDTGCGISPENQNKIFNRFEKLNENAQGTGLGLSICQLIIEQLGGKIWIDSNYEEGARFLFTHPIYHEQQGKEEAE</sequence>
<evidence type="ECO:0000256" key="5">
    <source>
        <dbReference type="ARBA" id="ARBA00022777"/>
    </source>
</evidence>
<dbReference type="Gene3D" id="1.10.287.130">
    <property type="match status" value="1"/>
</dbReference>
<evidence type="ECO:0000313" key="12">
    <source>
        <dbReference type="EMBL" id="MDC7961829.1"/>
    </source>
</evidence>
<dbReference type="InterPro" id="IPR011990">
    <property type="entry name" value="TPR-like_helical_dom_sf"/>
</dbReference>
<dbReference type="InterPro" id="IPR050736">
    <property type="entry name" value="Sensor_HK_Regulatory"/>
</dbReference>
<evidence type="ECO:0000256" key="7">
    <source>
        <dbReference type="SAM" id="Coils"/>
    </source>
</evidence>
<dbReference type="InterPro" id="IPR003661">
    <property type="entry name" value="HisK_dim/P_dom"/>
</dbReference>
<protein>
    <recommendedName>
        <fullName evidence="2">histidine kinase</fullName>
        <ecNumber evidence="2">2.7.13.3</ecNumber>
    </recommendedName>
</protein>
<reference evidence="10 15" key="2">
    <citation type="journal article" date="2019" name="Nat. Med.">
        <title>A library of human gut bacterial isolates paired with longitudinal multiomics data enables mechanistic microbiome research.</title>
        <authorList>
            <person name="Poyet M."/>
            <person name="Groussin M."/>
            <person name="Gibbons S.M."/>
            <person name="Avila-Pacheco J."/>
            <person name="Jiang X."/>
            <person name="Kearney S.M."/>
            <person name="Perrotta A.R."/>
            <person name="Berdy B."/>
            <person name="Zhao S."/>
            <person name="Lieberman T.D."/>
            <person name="Swanson P.K."/>
            <person name="Smith M."/>
            <person name="Roesemann S."/>
            <person name="Alexander J.E."/>
            <person name="Rich S.A."/>
            <person name="Livny J."/>
            <person name="Vlamakis H."/>
            <person name="Clish C."/>
            <person name="Bullock K."/>
            <person name="Deik A."/>
            <person name="Scott J."/>
            <person name="Pierce K.A."/>
            <person name="Xavier R.J."/>
            <person name="Alm E.J."/>
        </authorList>
    </citation>
    <scope>NUCLEOTIDE SEQUENCE [LARGE SCALE GENOMIC DNA]</scope>
    <source>
        <strain evidence="10 15">BIOML-A14</strain>
    </source>
</reference>
<dbReference type="SUPFAM" id="SSF48452">
    <property type="entry name" value="TPR-like"/>
    <property type="match status" value="1"/>
</dbReference>
<dbReference type="SMART" id="SM00387">
    <property type="entry name" value="HATPase_c"/>
    <property type="match status" value="1"/>
</dbReference>
<dbReference type="STRING" id="28116.Bovatus_01681"/>
<dbReference type="Proteomes" id="UP001219389">
    <property type="component" value="Unassembled WGS sequence"/>
</dbReference>
<dbReference type="InterPro" id="IPR003594">
    <property type="entry name" value="HATPase_dom"/>
</dbReference>
<dbReference type="InterPro" id="IPR036890">
    <property type="entry name" value="HATPase_C_sf"/>
</dbReference>
<reference evidence="11" key="3">
    <citation type="submission" date="2022-10" db="EMBL/GenBank/DDBJ databases">
        <title>Human gut microbiome strain richness.</title>
        <authorList>
            <person name="Chen-Liaw A."/>
        </authorList>
    </citation>
    <scope>NUCLEOTIDE SEQUENCE</scope>
    <source>
        <strain evidence="11">BSD2780120875st1_E1_BSD2780120875_150330</strain>
        <strain evidence="12">RTP21484st1_H8_RTP21484_190118</strain>
    </source>
</reference>
<keyword evidence="6" id="KW-0902">Two-component regulatory system</keyword>
<organism evidence="13 14">
    <name type="scientific">Bacteroides ovatus</name>
    <dbReference type="NCBI Taxonomy" id="28116"/>
    <lineage>
        <taxon>Bacteria</taxon>
        <taxon>Pseudomonadati</taxon>
        <taxon>Bacteroidota</taxon>
        <taxon>Bacteroidia</taxon>
        <taxon>Bacteroidales</taxon>
        <taxon>Bacteroidaceae</taxon>
        <taxon>Bacteroides</taxon>
    </lineage>
</organism>
<feature type="coiled-coil region" evidence="7">
    <location>
        <begin position="361"/>
        <end position="388"/>
    </location>
</feature>
<dbReference type="SUPFAM" id="SSF47384">
    <property type="entry name" value="Homodimeric domain of signal transducing histidine kinase"/>
    <property type="match status" value="1"/>
</dbReference>
<dbReference type="PRINTS" id="PR00344">
    <property type="entry name" value="BCTRLSENSOR"/>
</dbReference>
<accession>A0A139LCY8</accession>
<keyword evidence="8" id="KW-0472">Membrane</keyword>
<evidence type="ECO:0000256" key="2">
    <source>
        <dbReference type="ARBA" id="ARBA00012438"/>
    </source>
</evidence>
<dbReference type="SUPFAM" id="SSF55874">
    <property type="entry name" value="ATPase domain of HSP90 chaperone/DNA topoisomerase II/histidine kinase"/>
    <property type="match status" value="1"/>
</dbReference>
<comment type="caution">
    <text evidence="13">The sequence shown here is derived from an EMBL/GenBank/DDBJ whole genome shotgun (WGS) entry which is preliminary data.</text>
</comment>
<comment type="catalytic activity">
    <reaction evidence="1">
        <text>ATP + protein L-histidine = ADP + protein N-phospho-L-histidine.</text>
        <dbReference type="EC" id="2.7.13.3"/>
    </reaction>
</comment>
<evidence type="ECO:0000313" key="13">
    <source>
        <dbReference type="EMBL" id="RGX11170.1"/>
    </source>
</evidence>
<dbReference type="Proteomes" id="UP001215078">
    <property type="component" value="Unassembled WGS sequence"/>
</dbReference>
<evidence type="ECO:0000259" key="9">
    <source>
        <dbReference type="PROSITE" id="PS50109"/>
    </source>
</evidence>
<dbReference type="FunFam" id="3.30.565.10:FF:000006">
    <property type="entry name" value="Sensor histidine kinase WalK"/>
    <property type="match status" value="1"/>
</dbReference>
<evidence type="ECO:0000256" key="1">
    <source>
        <dbReference type="ARBA" id="ARBA00000085"/>
    </source>
</evidence>
<dbReference type="EMBL" id="JAQQPO010000059">
    <property type="protein sequence ID" value="MDC7961829.1"/>
    <property type="molecule type" value="Genomic_DNA"/>
</dbReference>
<keyword evidence="8" id="KW-0812">Transmembrane</keyword>
<dbReference type="RefSeq" id="WP_004311374.1">
    <property type="nucleotide sequence ID" value="NZ_CAXTIO010000014.1"/>
</dbReference>
<keyword evidence="5 13" id="KW-0418">Kinase</keyword>
<dbReference type="Proteomes" id="UP000435985">
    <property type="component" value="Unassembled WGS sequence"/>
</dbReference>
<dbReference type="EMBL" id="QSBI01000007">
    <property type="protein sequence ID" value="RGX11170.1"/>
    <property type="molecule type" value="Genomic_DNA"/>
</dbReference>
<dbReference type="EC" id="2.7.13.3" evidence="2"/>
<keyword evidence="7" id="KW-0175">Coiled coil</keyword>
<dbReference type="InterPro" id="IPR004358">
    <property type="entry name" value="Sig_transdc_His_kin-like_C"/>
</dbReference>
<evidence type="ECO:0000313" key="11">
    <source>
        <dbReference type="EMBL" id="MDC2741083.1"/>
    </source>
</evidence>
<dbReference type="InterPro" id="IPR036097">
    <property type="entry name" value="HisK_dim/P_sf"/>
</dbReference>
<dbReference type="Gene3D" id="3.30.565.10">
    <property type="entry name" value="Histidine kinase-like ATPase, C-terminal domain"/>
    <property type="match status" value="1"/>
</dbReference>
<dbReference type="AlphaFoldDB" id="A0A139LCY8"/>
<dbReference type="EMBL" id="VWFO01000002">
    <property type="protein sequence ID" value="KAA4666446.1"/>
    <property type="molecule type" value="Genomic_DNA"/>
</dbReference>
<dbReference type="Proteomes" id="UP000286031">
    <property type="component" value="Unassembled WGS sequence"/>
</dbReference>
<evidence type="ECO:0000313" key="10">
    <source>
        <dbReference type="EMBL" id="KAA4666446.1"/>
    </source>
</evidence>
<dbReference type="PANTHER" id="PTHR43711">
    <property type="entry name" value="TWO-COMPONENT HISTIDINE KINASE"/>
    <property type="match status" value="1"/>
</dbReference>
<dbReference type="CDD" id="cd00082">
    <property type="entry name" value="HisKA"/>
    <property type="match status" value="1"/>
</dbReference>
<gene>
    <name evidence="13" type="ORF">DWV35_08100</name>
    <name evidence="10" type="ORF">F3B98_01535</name>
    <name evidence="11" type="ORF">PO382_02455</name>
    <name evidence="12" type="ORF">PQ628_26890</name>
</gene>
<proteinExistence type="predicted"/>
<evidence type="ECO:0000256" key="6">
    <source>
        <dbReference type="ARBA" id="ARBA00023012"/>
    </source>
</evidence>
<name>A0A139LCY8_BACOV</name>
<reference evidence="13 14" key="1">
    <citation type="submission" date="2018-08" db="EMBL/GenBank/DDBJ databases">
        <title>A genome reference for cultivated species of the human gut microbiota.</title>
        <authorList>
            <person name="Zou Y."/>
            <person name="Xue W."/>
            <person name="Luo G."/>
        </authorList>
    </citation>
    <scope>NUCLEOTIDE SEQUENCE [LARGE SCALE GENOMIC DNA]</scope>
    <source>
        <strain evidence="13 14">AF04-46</strain>
    </source>
</reference>
<dbReference type="Pfam" id="PF00512">
    <property type="entry name" value="HisKA"/>
    <property type="match status" value="1"/>
</dbReference>
<evidence type="ECO:0000256" key="3">
    <source>
        <dbReference type="ARBA" id="ARBA00022553"/>
    </source>
</evidence>
<evidence type="ECO:0000313" key="15">
    <source>
        <dbReference type="Proteomes" id="UP000435985"/>
    </source>
</evidence>
<evidence type="ECO:0000313" key="14">
    <source>
        <dbReference type="Proteomes" id="UP000286031"/>
    </source>
</evidence>
<keyword evidence="4" id="KW-0808">Transferase</keyword>
<dbReference type="PANTHER" id="PTHR43711:SF26">
    <property type="entry name" value="SENSOR HISTIDINE KINASE RCSC"/>
    <property type="match status" value="1"/>
</dbReference>
<dbReference type="InterPro" id="IPR005467">
    <property type="entry name" value="His_kinase_dom"/>
</dbReference>
<dbReference type="Pfam" id="PF02518">
    <property type="entry name" value="HATPase_c"/>
    <property type="match status" value="1"/>
</dbReference>
<evidence type="ECO:0000256" key="8">
    <source>
        <dbReference type="SAM" id="Phobius"/>
    </source>
</evidence>
<evidence type="ECO:0000256" key="4">
    <source>
        <dbReference type="ARBA" id="ARBA00022679"/>
    </source>
</evidence>
<dbReference type="GO" id="GO:0000155">
    <property type="term" value="F:phosphorelay sensor kinase activity"/>
    <property type="evidence" value="ECO:0007669"/>
    <property type="project" value="InterPro"/>
</dbReference>